<keyword evidence="3" id="KW-0804">Transcription</keyword>
<evidence type="ECO:0000256" key="1">
    <source>
        <dbReference type="ARBA" id="ARBA00023015"/>
    </source>
</evidence>
<evidence type="ECO:0000256" key="3">
    <source>
        <dbReference type="ARBA" id="ARBA00023163"/>
    </source>
</evidence>
<dbReference type="InterPro" id="IPR009057">
    <property type="entry name" value="Homeodomain-like_sf"/>
</dbReference>
<dbReference type="EMBL" id="MSPX01000001">
    <property type="protein sequence ID" value="OQP88074.1"/>
    <property type="molecule type" value="Genomic_DNA"/>
</dbReference>
<evidence type="ECO:0000256" key="4">
    <source>
        <dbReference type="PROSITE-ProRule" id="PRU00335"/>
    </source>
</evidence>
<evidence type="ECO:0000259" key="5">
    <source>
        <dbReference type="PROSITE" id="PS50977"/>
    </source>
</evidence>
<protein>
    <submittedName>
        <fullName evidence="6">TetR family transcriptional regulator</fullName>
    </submittedName>
</protein>
<organism evidence="6 7">
    <name type="scientific">Xaviernesmea rhizosphaerae</name>
    <dbReference type="NCBI Taxonomy" id="1672749"/>
    <lineage>
        <taxon>Bacteria</taxon>
        <taxon>Pseudomonadati</taxon>
        <taxon>Pseudomonadota</taxon>
        <taxon>Alphaproteobacteria</taxon>
        <taxon>Hyphomicrobiales</taxon>
        <taxon>Rhizobiaceae</taxon>
        <taxon>Rhizobium/Agrobacterium group</taxon>
        <taxon>Xaviernesmea</taxon>
    </lineage>
</organism>
<dbReference type="SUPFAM" id="SSF48498">
    <property type="entry name" value="Tetracyclin repressor-like, C-terminal domain"/>
    <property type="match status" value="1"/>
</dbReference>
<dbReference type="InterPro" id="IPR036271">
    <property type="entry name" value="Tet_transcr_reg_TetR-rel_C_sf"/>
</dbReference>
<evidence type="ECO:0000313" key="6">
    <source>
        <dbReference type="EMBL" id="OQP88074.1"/>
    </source>
</evidence>
<dbReference type="PANTHER" id="PTHR47506">
    <property type="entry name" value="TRANSCRIPTIONAL REGULATORY PROTEIN"/>
    <property type="match status" value="1"/>
</dbReference>
<evidence type="ECO:0000256" key="2">
    <source>
        <dbReference type="ARBA" id="ARBA00023125"/>
    </source>
</evidence>
<name>A0ABX3PHW6_9HYPH</name>
<dbReference type="InterPro" id="IPR001647">
    <property type="entry name" value="HTH_TetR"/>
</dbReference>
<gene>
    <name evidence="6" type="ORF">BTR14_00945</name>
</gene>
<dbReference type="SUPFAM" id="SSF46689">
    <property type="entry name" value="Homeodomain-like"/>
    <property type="match status" value="1"/>
</dbReference>
<keyword evidence="7" id="KW-1185">Reference proteome</keyword>
<dbReference type="Pfam" id="PF21993">
    <property type="entry name" value="TetR_C_13_2"/>
    <property type="match status" value="1"/>
</dbReference>
<keyword evidence="1" id="KW-0805">Transcription regulation</keyword>
<dbReference type="Gene3D" id="1.10.357.10">
    <property type="entry name" value="Tetracycline Repressor, domain 2"/>
    <property type="match status" value="1"/>
</dbReference>
<dbReference type="Pfam" id="PF00440">
    <property type="entry name" value="TetR_N"/>
    <property type="match status" value="1"/>
</dbReference>
<feature type="DNA-binding region" description="H-T-H motif" evidence="4">
    <location>
        <begin position="27"/>
        <end position="46"/>
    </location>
</feature>
<dbReference type="Proteomes" id="UP000192652">
    <property type="component" value="Unassembled WGS sequence"/>
</dbReference>
<proteinExistence type="predicted"/>
<evidence type="ECO:0000313" key="7">
    <source>
        <dbReference type="Proteomes" id="UP000192652"/>
    </source>
</evidence>
<dbReference type="PROSITE" id="PS50977">
    <property type="entry name" value="HTH_TETR_2"/>
    <property type="match status" value="1"/>
</dbReference>
<sequence length="195" mass="21926">MSAIETRRQIVDVADKLFYEHGYEATSFADIAGEVGLSRGNFYYHFKSKDQILEAVIERRIAKTGAMLNAWQEDAGSPLDRIRRFIRLLIANSAKIMDYGCPVGTLCNELAKLDHVAKDDAARLFALYRDWLARQFAALGHETEAEALALHLLMRSQGVATLATAFRDGDFIRREVADMEAWLQAQCPVTSPPQF</sequence>
<dbReference type="InterPro" id="IPR054156">
    <property type="entry name" value="YxaF_TetR_C"/>
</dbReference>
<keyword evidence="2 4" id="KW-0238">DNA-binding</keyword>
<comment type="caution">
    <text evidence="6">The sequence shown here is derived from an EMBL/GenBank/DDBJ whole genome shotgun (WGS) entry which is preliminary data.</text>
</comment>
<reference evidence="6 7" key="1">
    <citation type="journal article" date="2017" name="Antonie Van Leeuwenhoek">
        <title>Rhizobium rhizosphaerae sp. nov., a novel species isolated from rice rhizosphere.</title>
        <authorList>
            <person name="Zhao J.J."/>
            <person name="Zhang J."/>
            <person name="Zhang R.J."/>
            <person name="Zhang C.W."/>
            <person name="Yin H.Q."/>
            <person name="Zhang X.X."/>
        </authorList>
    </citation>
    <scope>NUCLEOTIDE SEQUENCE [LARGE SCALE GENOMIC DNA]</scope>
    <source>
        <strain evidence="6 7">RD15</strain>
    </source>
</reference>
<accession>A0ABX3PHW6</accession>
<dbReference type="RefSeq" id="WP_081173010.1">
    <property type="nucleotide sequence ID" value="NZ_MSPX01000001.1"/>
</dbReference>
<dbReference type="PRINTS" id="PR00455">
    <property type="entry name" value="HTHTETR"/>
</dbReference>
<dbReference type="PANTHER" id="PTHR47506:SF1">
    <property type="entry name" value="HTH-TYPE TRANSCRIPTIONAL REGULATOR YJDC"/>
    <property type="match status" value="1"/>
</dbReference>
<feature type="domain" description="HTH tetR-type" evidence="5">
    <location>
        <begin position="4"/>
        <end position="64"/>
    </location>
</feature>